<feature type="transmembrane region" description="Helical" evidence="1">
    <location>
        <begin position="241"/>
        <end position="260"/>
    </location>
</feature>
<feature type="transmembrane region" description="Helical" evidence="1">
    <location>
        <begin position="331"/>
        <end position="350"/>
    </location>
</feature>
<keyword evidence="1" id="KW-0472">Membrane</keyword>
<keyword evidence="3" id="KW-1185">Reference proteome</keyword>
<accession>A0A8K0UK69</accession>
<evidence type="ECO:0000313" key="2">
    <source>
        <dbReference type="EMBL" id="KAH8096689.1"/>
    </source>
</evidence>
<feature type="transmembrane region" description="Helical" evidence="1">
    <location>
        <begin position="62"/>
        <end position="82"/>
    </location>
</feature>
<sequence>MIGTLWVVSAPYALLYQTTHLGLMMASAISKGLAGGTIVLQAAHWTLLADVTSTNAKWRSTYTGMALLTRLFGFKAAGWIVAMFQDAMGAEQQAALIASCIWVAYVVAVEEWYHPDLVLVDDEAEPWACTLILRSIAGPILAMFQNATTILLATSYLCAQLAICIVENMVASMLMRGYADSMPKYTSEALGLLRGAMVCALLALFVLVIHRYRVEEGQSTPLNKDAPELSTKQTFLWTQELSGSQFGFLVGMTSILVCMLSEASVQFILAELSVFVLPSLITMVTFTAEPSRLGTVLTGFALVERFTTAVTKSLPVFLMRSGIFFGHHPRTLWYIAMTFFATGGVLTMFVKRTSRKA</sequence>
<protein>
    <submittedName>
        <fullName evidence="2">Uncharacterized protein</fullName>
    </submittedName>
</protein>
<evidence type="ECO:0000313" key="3">
    <source>
        <dbReference type="Proteomes" id="UP000813824"/>
    </source>
</evidence>
<keyword evidence="1" id="KW-1133">Transmembrane helix</keyword>
<dbReference type="Proteomes" id="UP000813824">
    <property type="component" value="Unassembled WGS sequence"/>
</dbReference>
<feature type="transmembrane region" description="Helical" evidence="1">
    <location>
        <begin position="267"/>
        <end position="288"/>
    </location>
</feature>
<feature type="transmembrane region" description="Helical" evidence="1">
    <location>
        <begin position="21"/>
        <end position="42"/>
    </location>
</feature>
<name>A0A8K0UK69_9AGAR</name>
<reference evidence="2" key="1">
    <citation type="journal article" date="2021" name="New Phytol.">
        <title>Evolutionary innovations through gain and loss of genes in the ectomycorrhizal Boletales.</title>
        <authorList>
            <person name="Wu G."/>
            <person name="Miyauchi S."/>
            <person name="Morin E."/>
            <person name="Kuo A."/>
            <person name="Drula E."/>
            <person name="Varga T."/>
            <person name="Kohler A."/>
            <person name="Feng B."/>
            <person name="Cao Y."/>
            <person name="Lipzen A."/>
            <person name="Daum C."/>
            <person name="Hundley H."/>
            <person name="Pangilinan J."/>
            <person name="Johnson J."/>
            <person name="Barry K."/>
            <person name="LaButti K."/>
            <person name="Ng V."/>
            <person name="Ahrendt S."/>
            <person name="Min B."/>
            <person name="Choi I.G."/>
            <person name="Park H."/>
            <person name="Plett J.M."/>
            <person name="Magnuson J."/>
            <person name="Spatafora J.W."/>
            <person name="Nagy L.G."/>
            <person name="Henrissat B."/>
            <person name="Grigoriev I.V."/>
            <person name="Yang Z.L."/>
            <person name="Xu J."/>
            <person name="Martin F.M."/>
        </authorList>
    </citation>
    <scope>NUCLEOTIDE SEQUENCE</scope>
    <source>
        <strain evidence="2">KKN 215</strain>
    </source>
</reference>
<feature type="transmembrane region" description="Helical" evidence="1">
    <location>
        <begin position="150"/>
        <end position="170"/>
    </location>
</feature>
<dbReference type="EMBL" id="JAEVFJ010000023">
    <property type="protein sequence ID" value="KAH8096689.1"/>
    <property type="molecule type" value="Genomic_DNA"/>
</dbReference>
<evidence type="ECO:0000256" key="1">
    <source>
        <dbReference type="SAM" id="Phobius"/>
    </source>
</evidence>
<keyword evidence="1" id="KW-0812">Transmembrane</keyword>
<dbReference type="AlphaFoldDB" id="A0A8K0UK69"/>
<feature type="transmembrane region" description="Helical" evidence="1">
    <location>
        <begin position="94"/>
        <end position="113"/>
    </location>
</feature>
<proteinExistence type="predicted"/>
<gene>
    <name evidence="2" type="ORF">BXZ70DRAFT_331499</name>
</gene>
<comment type="caution">
    <text evidence="2">The sequence shown here is derived from an EMBL/GenBank/DDBJ whole genome shotgun (WGS) entry which is preliminary data.</text>
</comment>
<organism evidence="2 3">
    <name type="scientific">Cristinia sonorae</name>
    <dbReference type="NCBI Taxonomy" id="1940300"/>
    <lineage>
        <taxon>Eukaryota</taxon>
        <taxon>Fungi</taxon>
        <taxon>Dikarya</taxon>
        <taxon>Basidiomycota</taxon>
        <taxon>Agaricomycotina</taxon>
        <taxon>Agaricomycetes</taxon>
        <taxon>Agaricomycetidae</taxon>
        <taxon>Agaricales</taxon>
        <taxon>Pleurotineae</taxon>
        <taxon>Stephanosporaceae</taxon>
        <taxon>Cristinia</taxon>
    </lineage>
</organism>
<feature type="transmembrane region" description="Helical" evidence="1">
    <location>
        <begin position="191"/>
        <end position="212"/>
    </location>
</feature>